<reference evidence="3" key="1">
    <citation type="journal article" date="2020" name="Stud. Mycol.">
        <title>101 Dothideomycetes genomes: a test case for predicting lifestyles and emergence of pathogens.</title>
        <authorList>
            <person name="Haridas S."/>
            <person name="Albert R."/>
            <person name="Binder M."/>
            <person name="Bloem J."/>
            <person name="Labutti K."/>
            <person name="Salamov A."/>
            <person name="Andreopoulos B."/>
            <person name="Baker S."/>
            <person name="Barry K."/>
            <person name="Bills G."/>
            <person name="Bluhm B."/>
            <person name="Cannon C."/>
            <person name="Castanera R."/>
            <person name="Culley D."/>
            <person name="Daum C."/>
            <person name="Ezra D."/>
            <person name="Gonzalez J."/>
            <person name="Henrissat B."/>
            <person name="Kuo A."/>
            <person name="Liang C."/>
            <person name="Lipzen A."/>
            <person name="Lutzoni F."/>
            <person name="Magnuson J."/>
            <person name="Mondo S."/>
            <person name="Nolan M."/>
            <person name="Ohm R."/>
            <person name="Pangilinan J."/>
            <person name="Park H.-J."/>
            <person name="Ramirez L."/>
            <person name="Alfaro M."/>
            <person name="Sun H."/>
            <person name="Tritt A."/>
            <person name="Yoshinaga Y."/>
            <person name="Zwiers L.-H."/>
            <person name="Turgeon B."/>
            <person name="Goodwin S."/>
            <person name="Spatafora J."/>
            <person name="Crous P."/>
            <person name="Grigoriev I."/>
        </authorList>
    </citation>
    <scope>NUCLEOTIDE SEQUENCE</scope>
    <source>
        <strain evidence="3">CBS 130266</strain>
    </source>
</reference>
<evidence type="ECO:0000313" key="3">
    <source>
        <dbReference type="EMBL" id="KAF2432875.1"/>
    </source>
</evidence>
<dbReference type="GO" id="GO:0003700">
    <property type="term" value="F:DNA-binding transcription factor activity"/>
    <property type="evidence" value="ECO:0007669"/>
    <property type="project" value="InterPro"/>
</dbReference>
<feature type="domain" description="BZIP" evidence="2">
    <location>
        <begin position="215"/>
        <end position="264"/>
    </location>
</feature>
<dbReference type="Pfam" id="PF00170">
    <property type="entry name" value="bZIP_1"/>
    <property type="match status" value="1"/>
</dbReference>
<dbReference type="SMART" id="SM00338">
    <property type="entry name" value="BRLZ"/>
    <property type="match status" value="1"/>
</dbReference>
<dbReference type="AlphaFoldDB" id="A0A9P4U0K0"/>
<evidence type="ECO:0000259" key="2">
    <source>
        <dbReference type="PROSITE" id="PS50217"/>
    </source>
</evidence>
<dbReference type="Proteomes" id="UP000800235">
    <property type="component" value="Unassembled WGS sequence"/>
</dbReference>
<accession>A0A9P4U0K0</accession>
<gene>
    <name evidence="3" type="ORF">EJ08DRAFT_669110</name>
</gene>
<evidence type="ECO:0000256" key="1">
    <source>
        <dbReference type="SAM" id="MobiDB-lite"/>
    </source>
</evidence>
<feature type="compositionally biased region" description="Polar residues" evidence="1">
    <location>
        <begin position="15"/>
        <end position="27"/>
    </location>
</feature>
<dbReference type="InterPro" id="IPR046347">
    <property type="entry name" value="bZIP_sf"/>
</dbReference>
<proteinExistence type="predicted"/>
<feature type="region of interest" description="Disordered" evidence="1">
    <location>
        <begin position="129"/>
        <end position="184"/>
    </location>
</feature>
<feature type="region of interest" description="Disordered" evidence="1">
    <location>
        <begin position="227"/>
        <end position="246"/>
    </location>
</feature>
<dbReference type="CDD" id="cd14686">
    <property type="entry name" value="bZIP"/>
    <property type="match status" value="1"/>
</dbReference>
<dbReference type="EMBL" id="MU007023">
    <property type="protein sequence ID" value="KAF2432875.1"/>
    <property type="molecule type" value="Genomic_DNA"/>
</dbReference>
<dbReference type="PROSITE" id="PS50217">
    <property type="entry name" value="BZIP"/>
    <property type="match status" value="1"/>
</dbReference>
<name>A0A9P4U0K0_9PEZI</name>
<dbReference type="Gene3D" id="1.20.5.170">
    <property type="match status" value="1"/>
</dbReference>
<feature type="region of interest" description="Disordered" evidence="1">
    <location>
        <begin position="1"/>
        <end position="27"/>
    </location>
</feature>
<evidence type="ECO:0000313" key="4">
    <source>
        <dbReference type="Proteomes" id="UP000800235"/>
    </source>
</evidence>
<organism evidence="3 4">
    <name type="scientific">Tothia fuscella</name>
    <dbReference type="NCBI Taxonomy" id="1048955"/>
    <lineage>
        <taxon>Eukaryota</taxon>
        <taxon>Fungi</taxon>
        <taxon>Dikarya</taxon>
        <taxon>Ascomycota</taxon>
        <taxon>Pezizomycotina</taxon>
        <taxon>Dothideomycetes</taxon>
        <taxon>Pleosporomycetidae</taxon>
        <taxon>Venturiales</taxon>
        <taxon>Cylindrosympodiaceae</taxon>
        <taxon>Tothia</taxon>
    </lineage>
</organism>
<dbReference type="SUPFAM" id="SSF57959">
    <property type="entry name" value="Leucine zipper domain"/>
    <property type="match status" value="1"/>
</dbReference>
<feature type="region of interest" description="Disordered" evidence="1">
    <location>
        <begin position="520"/>
        <end position="549"/>
    </location>
</feature>
<protein>
    <recommendedName>
        <fullName evidence="2">BZIP domain-containing protein</fullName>
    </recommendedName>
</protein>
<dbReference type="OrthoDB" id="644067at2759"/>
<sequence>MISPTNTDDRRDSFGNDTSPVFSPQSNIWTDFSNNTMAERPFNVMANLPEHSNNPFIRSDSGPFAQHNSPWTPMFEHSESRTPIMPATYDYQGDFEAAPTPAFPHVASASPAFGNMAAGIIRPSSVFPSAPTPASLPTSPPPGKDWMTLAEQGGLDSRPIPKRMRQSSPPRPYSPFPRRDGIRKKNARFDIPPERSLANIDQLILNSNDDTEIKELKQQKRLLRNRQAALDSRQRKKQRAEELEHENKKWTDRITMMEEEMQKMALSIDGHVQEKEHLMRERVQIEQQMQEMTWEKENMVQEHTLETGELRKKITILTERLDEVANAPPHSGSTHYNDFADEMNGLNMESNDWDFLNFDMDSGVADQKPQETSLVLAPKKKDGLPEDEKPIASGFLMLLLLCGAWVATKSTSTTAPNVPLPHLSDEVRATSAIVLNNLMKDAGLPGAQPSSIIAGLEPAVSGTPQSRQVNMGNSGYSVVPVQNSDRLGAISHKLISHTKDQEAEQAFSLSVAQYDRLTSTDLPRREYSTSPSDEDLMTPPNSHSSRRRGLADTLKAMRDDAKGESAANVYTRSLLWDRIPTEIMQEFQRMVEESNTAVGDAGGGE</sequence>
<comment type="caution">
    <text evidence="3">The sequence shown here is derived from an EMBL/GenBank/DDBJ whole genome shotgun (WGS) entry which is preliminary data.</text>
</comment>
<dbReference type="InterPro" id="IPR004827">
    <property type="entry name" value="bZIP"/>
</dbReference>
<keyword evidence="4" id="KW-1185">Reference proteome</keyword>